<dbReference type="Gene3D" id="3.90.226.10">
    <property type="entry name" value="2-enoyl-CoA Hydratase, Chain A, domain 1"/>
    <property type="match status" value="1"/>
</dbReference>
<dbReference type="InterPro" id="IPR029045">
    <property type="entry name" value="ClpP/crotonase-like_dom_sf"/>
</dbReference>
<reference evidence="2 3" key="1">
    <citation type="submission" date="2016-07" db="EMBL/GenBank/DDBJ databases">
        <title>Comparative genomics of the Campylobacter concisus group.</title>
        <authorList>
            <person name="Miller W.G."/>
            <person name="Yee E."/>
            <person name="Chapman M.H."/>
            <person name="Huynh S."/>
            <person name="Bono J.L."/>
            <person name="On S.L.W."/>
            <person name="StLeger J."/>
            <person name="Foster G."/>
            <person name="Parker C.T."/>
        </authorList>
    </citation>
    <scope>NUCLEOTIDE SEQUENCE [LARGE SCALE GENOMIC DNA]</scope>
    <source>
        <strain evidence="2 3">CCUG 21559</strain>
    </source>
</reference>
<organism evidence="2 3">
    <name type="scientific">Campylobacter mucosalis CCUG 21559</name>
    <dbReference type="NCBI Taxonomy" id="1032067"/>
    <lineage>
        <taxon>Bacteria</taxon>
        <taxon>Pseudomonadati</taxon>
        <taxon>Campylobacterota</taxon>
        <taxon>Epsilonproteobacteria</taxon>
        <taxon>Campylobacterales</taxon>
        <taxon>Campylobacteraceae</taxon>
        <taxon>Campylobacter</taxon>
    </lineage>
</organism>
<dbReference type="InterPro" id="IPR002825">
    <property type="entry name" value="Pept_S49_ser-pept_pro"/>
</dbReference>
<sequence>MGLKEWIDKTAKGVDDEPEAQQENEKRGVAKPPILFNQTQMLIKQLESKLGGTLITYYNSNAGSVCGNDASAMYEILKGKKIQNAFLFIKSDGGSGIASLRIISTLRNYCKNITALIPANCASAATMMALGANEIVMGPLAYLTPVDTSLKHELSPTNKGNELVSVSMDELNRVIKLWHENEKQNDENPYKSLYEYIHPLVFGAVDRASSLSLKICREILRYHIDDENKIRQISERLNGDYPAHEYPILYREAEEIGLHVQKMDDELNEMLQELTMLYSEMGQRAFTDYDENSYHDNNIANIIEANGKQIYYQIDKDWFYRPDERRWSVMNDESSWRKNELVGGKLKNTIYHLW</sequence>
<proteinExistence type="predicted"/>
<accession>A0A6G5QII1</accession>
<dbReference type="PANTHER" id="PTHR35984">
    <property type="entry name" value="PERIPLASMIC SERINE PROTEASE"/>
    <property type="match status" value="1"/>
</dbReference>
<feature type="region of interest" description="Disordered" evidence="1">
    <location>
        <begin position="1"/>
        <end position="30"/>
    </location>
</feature>
<dbReference type="AlphaFoldDB" id="A0A6G5QII1"/>
<evidence type="ECO:0000313" key="3">
    <source>
        <dbReference type="Proteomes" id="UP000503264"/>
    </source>
</evidence>
<feature type="compositionally biased region" description="Basic and acidic residues" evidence="1">
    <location>
        <begin position="1"/>
        <end position="15"/>
    </location>
</feature>
<gene>
    <name evidence="2" type="ORF">CMUC_1683</name>
</gene>
<protein>
    <submittedName>
        <fullName evidence="2">Putative serine dehydrogenase proteinase</fullName>
    </submittedName>
</protein>
<dbReference type="SUPFAM" id="SSF52096">
    <property type="entry name" value="ClpP/crotonase"/>
    <property type="match status" value="1"/>
</dbReference>
<keyword evidence="3" id="KW-1185">Reference proteome</keyword>
<dbReference type="GO" id="GO:0016020">
    <property type="term" value="C:membrane"/>
    <property type="evidence" value="ECO:0007669"/>
    <property type="project" value="InterPro"/>
</dbReference>
<name>A0A6G5QII1_9BACT</name>
<dbReference type="RefSeq" id="WP_034969764.1">
    <property type="nucleotide sequence ID" value="NZ_CP012542.1"/>
</dbReference>
<dbReference type="EMBL" id="CP012542">
    <property type="protein sequence ID" value="QCD45432.1"/>
    <property type="molecule type" value="Genomic_DNA"/>
</dbReference>
<dbReference type="PANTHER" id="PTHR35984:SF1">
    <property type="entry name" value="PERIPLASMIC SERINE PROTEASE"/>
    <property type="match status" value="1"/>
</dbReference>
<evidence type="ECO:0000256" key="1">
    <source>
        <dbReference type="SAM" id="MobiDB-lite"/>
    </source>
</evidence>
<evidence type="ECO:0000313" key="2">
    <source>
        <dbReference type="EMBL" id="QCD45432.1"/>
    </source>
</evidence>
<dbReference type="Proteomes" id="UP000503264">
    <property type="component" value="Chromosome"/>
</dbReference>